<proteinExistence type="predicted"/>
<dbReference type="AlphaFoldDB" id="A0A370HVX1"/>
<feature type="domain" description="HTH rpiR-type" evidence="4">
    <location>
        <begin position="4"/>
        <end position="80"/>
    </location>
</feature>
<reference evidence="6 7" key="1">
    <citation type="submission" date="2018-07" db="EMBL/GenBank/DDBJ databases">
        <title>Genomic Encyclopedia of Type Strains, Phase IV (KMG-IV): sequencing the most valuable type-strain genomes for metagenomic binning, comparative biology and taxonomic classification.</title>
        <authorList>
            <person name="Goeker M."/>
        </authorList>
    </citation>
    <scope>NUCLEOTIDE SEQUENCE [LARGE SCALE GENOMIC DNA]</scope>
    <source>
        <strain evidence="6 7">DSM 14364</strain>
    </source>
</reference>
<dbReference type="RefSeq" id="WP_114768737.1">
    <property type="nucleotide sequence ID" value="NZ_QQBB01000001.1"/>
</dbReference>
<protein>
    <submittedName>
        <fullName evidence="6">RpiR family transcriptional regulator</fullName>
    </submittedName>
</protein>
<dbReference type="PANTHER" id="PTHR30514">
    <property type="entry name" value="GLUCOKINASE"/>
    <property type="match status" value="1"/>
</dbReference>
<comment type="caution">
    <text evidence="6">The sequence shown here is derived from an EMBL/GenBank/DDBJ whole genome shotgun (WGS) entry which is preliminary data.</text>
</comment>
<dbReference type="Gene3D" id="3.40.50.10490">
    <property type="entry name" value="Glucose-6-phosphate isomerase like protein, domain 1"/>
    <property type="match status" value="1"/>
</dbReference>
<evidence type="ECO:0000256" key="1">
    <source>
        <dbReference type="ARBA" id="ARBA00023015"/>
    </source>
</evidence>
<evidence type="ECO:0000313" key="7">
    <source>
        <dbReference type="Proteomes" id="UP000254925"/>
    </source>
</evidence>
<dbReference type="InterPro" id="IPR047640">
    <property type="entry name" value="RpiR-like"/>
</dbReference>
<evidence type="ECO:0000256" key="3">
    <source>
        <dbReference type="ARBA" id="ARBA00023163"/>
    </source>
</evidence>
<dbReference type="InterPro" id="IPR035472">
    <property type="entry name" value="RpiR-like_SIS"/>
</dbReference>
<dbReference type="GO" id="GO:0097367">
    <property type="term" value="F:carbohydrate derivative binding"/>
    <property type="evidence" value="ECO:0007669"/>
    <property type="project" value="InterPro"/>
</dbReference>
<dbReference type="InterPro" id="IPR046348">
    <property type="entry name" value="SIS_dom_sf"/>
</dbReference>
<dbReference type="SUPFAM" id="SSF46689">
    <property type="entry name" value="Homeodomain-like"/>
    <property type="match status" value="1"/>
</dbReference>
<dbReference type="EMBL" id="QQBB01000001">
    <property type="protein sequence ID" value="RDI62646.1"/>
    <property type="molecule type" value="Genomic_DNA"/>
</dbReference>
<dbReference type="Pfam" id="PF01418">
    <property type="entry name" value="HTH_6"/>
    <property type="match status" value="1"/>
</dbReference>
<evidence type="ECO:0000259" key="4">
    <source>
        <dbReference type="PROSITE" id="PS51071"/>
    </source>
</evidence>
<dbReference type="InterPro" id="IPR036388">
    <property type="entry name" value="WH-like_DNA-bd_sf"/>
</dbReference>
<accession>A0A370HVX1</accession>
<dbReference type="GO" id="GO:0003677">
    <property type="term" value="F:DNA binding"/>
    <property type="evidence" value="ECO:0007669"/>
    <property type="project" value="UniProtKB-KW"/>
</dbReference>
<evidence type="ECO:0000259" key="5">
    <source>
        <dbReference type="PROSITE" id="PS51464"/>
    </source>
</evidence>
<dbReference type="InterPro" id="IPR009057">
    <property type="entry name" value="Homeodomain-like_sf"/>
</dbReference>
<evidence type="ECO:0000313" key="6">
    <source>
        <dbReference type="EMBL" id="RDI62646.1"/>
    </source>
</evidence>
<dbReference type="OrthoDB" id="9814676at2"/>
<organism evidence="6 7">
    <name type="scientific">Microvirga subterranea</name>
    <dbReference type="NCBI Taxonomy" id="186651"/>
    <lineage>
        <taxon>Bacteria</taxon>
        <taxon>Pseudomonadati</taxon>
        <taxon>Pseudomonadota</taxon>
        <taxon>Alphaproteobacteria</taxon>
        <taxon>Hyphomicrobiales</taxon>
        <taxon>Methylobacteriaceae</taxon>
        <taxon>Microvirga</taxon>
    </lineage>
</organism>
<evidence type="ECO:0000256" key="2">
    <source>
        <dbReference type="ARBA" id="ARBA00023125"/>
    </source>
</evidence>
<dbReference type="PANTHER" id="PTHR30514:SF18">
    <property type="entry name" value="RPIR-FAMILY TRANSCRIPTIONAL REGULATOR"/>
    <property type="match status" value="1"/>
</dbReference>
<keyword evidence="3" id="KW-0804">Transcription</keyword>
<dbReference type="InterPro" id="IPR001347">
    <property type="entry name" value="SIS_dom"/>
</dbReference>
<dbReference type="GO" id="GO:1901135">
    <property type="term" value="P:carbohydrate derivative metabolic process"/>
    <property type="evidence" value="ECO:0007669"/>
    <property type="project" value="InterPro"/>
</dbReference>
<dbReference type="Proteomes" id="UP000254925">
    <property type="component" value="Unassembled WGS sequence"/>
</dbReference>
<gene>
    <name evidence="6" type="ORF">DES45_101917</name>
</gene>
<dbReference type="Gene3D" id="1.10.10.10">
    <property type="entry name" value="Winged helix-like DNA-binding domain superfamily/Winged helix DNA-binding domain"/>
    <property type="match status" value="1"/>
</dbReference>
<sequence length="296" mass="31367">METGPLNEKIIDAFPEMPAQLQTAARYILESPGDVALLSMREQARQAGVQPATMTRLAKRLGFDGYDAVRELYAQAIREGGLSFSGKAGYQVASQKARGERALAADMIASLSLQIARLGEPASLERLVQAAELLAAARRIFCAGLRSSHTVAWHMAYVLSLLGERATLLDSPAGVGADPIRAATEQDALLAVSVAPYTRATVEIAQYAHGKHVPIVAVTDSAVSPLAQVARVAVLVPTGGPSFFHAMTPAFVAGEILAALVAGRGGEASLEALRRTEDQLTAFNIHWTPQDGRRSS</sequence>
<keyword evidence="1" id="KW-0805">Transcription regulation</keyword>
<name>A0A370HVX1_9HYPH</name>
<dbReference type="GO" id="GO:0003700">
    <property type="term" value="F:DNA-binding transcription factor activity"/>
    <property type="evidence" value="ECO:0007669"/>
    <property type="project" value="InterPro"/>
</dbReference>
<keyword evidence="2" id="KW-0238">DNA-binding</keyword>
<dbReference type="Pfam" id="PF01380">
    <property type="entry name" value="SIS"/>
    <property type="match status" value="1"/>
</dbReference>
<keyword evidence="7" id="KW-1185">Reference proteome</keyword>
<feature type="domain" description="SIS" evidence="5">
    <location>
        <begin position="130"/>
        <end position="267"/>
    </location>
</feature>
<dbReference type="PROSITE" id="PS51464">
    <property type="entry name" value="SIS"/>
    <property type="match status" value="1"/>
</dbReference>
<dbReference type="CDD" id="cd05013">
    <property type="entry name" value="SIS_RpiR"/>
    <property type="match status" value="1"/>
</dbReference>
<dbReference type="SUPFAM" id="SSF53697">
    <property type="entry name" value="SIS domain"/>
    <property type="match status" value="1"/>
</dbReference>
<dbReference type="InterPro" id="IPR000281">
    <property type="entry name" value="HTH_RpiR"/>
</dbReference>
<dbReference type="PROSITE" id="PS51071">
    <property type="entry name" value="HTH_RPIR"/>
    <property type="match status" value="1"/>
</dbReference>